<dbReference type="Gene3D" id="3.60.15.10">
    <property type="entry name" value="Ribonuclease Z/Hydroxyacylglutathione hydrolase-like"/>
    <property type="match status" value="1"/>
</dbReference>
<dbReference type="InterPro" id="IPR036866">
    <property type="entry name" value="RibonucZ/Hydroxyglut_hydro"/>
</dbReference>
<dbReference type="InterPro" id="IPR001279">
    <property type="entry name" value="Metallo-B-lactamas"/>
</dbReference>
<protein>
    <submittedName>
        <fullName evidence="3">MBL fold metallo-hydrolase</fullName>
    </submittedName>
</protein>
<evidence type="ECO:0000259" key="2">
    <source>
        <dbReference type="Pfam" id="PF12706"/>
    </source>
</evidence>
<dbReference type="SUPFAM" id="SSF56281">
    <property type="entry name" value="Metallo-hydrolase/oxidoreductase"/>
    <property type="match status" value="1"/>
</dbReference>
<dbReference type="GO" id="GO:0070290">
    <property type="term" value="F:N-acylphosphatidylethanolamine-specific phospholipase D activity"/>
    <property type="evidence" value="ECO:0007669"/>
    <property type="project" value="InterPro"/>
</dbReference>
<comment type="caution">
    <text evidence="3">The sequence shown here is derived from an EMBL/GenBank/DDBJ whole genome shotgun (WGS) entry which is preliminary data.</text>
</comment>
<feature type="domain" description="Metallo-beta-lactamase" evidence="2">
    <location>
        <begin position="119"/>
        <end position="313"/>
    </location>
</feature>
<reference evidence="3" key="1">
    <citation type="journal article" date="2020" name="Microorganisms">
        <title>Reliable Identification of Environmental Pseudomonas Isolates Using the rpoD Gene.</title>
        <authorList>
            <consortium name="The Broad Institute Genome Sequencing Platform"/>
            <person name="Girard L."/>
            <person name="Lood C."/>
            <person name="Rokni-Zadeh H."/>
            <person name="van Noort V."/>
            <person name="Lavigne R."/>
            <person name="De Mot R."/>
        </authorList>
    </citation>
    <scope>NUCLEOTIDE SEQUENCE</scope>
    <source>
        <strain evidence="3">BW13M1</strain>
    </source>
</reference>
<dbReference type="PANTHER" id="PTHR15032:SF4">
    <property type="entry name" value="N-ACYL-PHOSPHATIDYLETHANOLAMINE-HYDROLYZING PHOSPHOLIPASE D"/>
    <property type="match status" value="1"/>
</dbReference>
<dbReference type="AlphaFoldDB" id="A0A923K3W1"/>
<feature type="region of interest" description="Disordered" evidence="1">
    <location>
        <begin position="36"/>
        <end position="61"/>
    </location>
</feature>
<sequence>MDLVGLGKAVKVTVLILSAPALRSYEVSTLKRHAPVFQHRDSAQSREGRFHNLSPRPADMPEPDARTIWNALFNKPKFTVPRAPVPVLQLTRAQLDAAPDASLFRLGHSTVLFKLEGGWWLTDPVFSKRASPFSFAGPKRFHAPPLTLDELPPIRGVILSHDHYDHLDRATIKALAPKVERFLTPLGVGDRLLAWGVPAAKIHQLDWWQGLEAGGLRLTATPAQHFSGRGLRDGNRTLWCSWVIEAPQLRMFFSGDTGYFDGFAEIGRRFGPFDLTLMETGAYDEHWPYVHMHPRQTVQAHMDLGGGWLLPIHNGTFDLALHAWYAPFEQVLEWAEHEGVPVATPKMGERVDLHLPRTGERWWREVVSQEETTKGRGCRLRWASQ</sequence>
<proteinExistence type="predicted"/>
<dbReference type="GO" id="GO:0008270">
    <property type="term" value="F:zinc ion binding"/>
    <property type="evidence" value="ECO:0007669"/>
    <property type="project" value="InterPro"/>
</dbReference>
<dbReference type="InterPro" id="IPR024884">
    <property type="entry name" value="NAPE-PLD"/>
</dbReference>
<reference evidence="3" key="2">
    <citation type="submission" date="2020-07" db="EMBL/GenBank/DDBJ databases">
        <authorList>
            <person name="Lood C."/>
            <person name="Girard L."/>
        </authorList>
    </citation>
    <scope>NUCLEOTIDE SEQUENCE</scope>
    <source>
        <strain evidence="3">BW13M1</strain>
    </source>
</reference>
<dbReference type="EMBL" id="JABWRJ010000062">
    <property type="protein sequence ID" value="MBC3449211.1"/>
    <property type="molecule type" value="Genomic_DNA"/>
</dbReference>
<dbReference type="Pfam" id="PF12706">
    <property type="entry name" value="Lactamase_B_2"/>
    <property type="match status" value="1"/>
</dbReference>
<evidence type="ECO:0000313" key="3">
    <source>
        <dbReference type="EMBL" id="MBC3449211.1"/>
    </source>
</evidence>
<dbReference type="PIRSF" id="PIRSF038896">
    <property type="entry name" value="NAPE-PLD"/>
    <property type="match status" value="1"/>
</dbReference>
<dbReference type="PANTHER" id="PTHR15032">
    <property type="entry name" value="N-ACYL-PHOSPHATIDYLETHANOLAMINE-HYDROLYZING PHOSPHOLIPASE D"/>
    <property type="match status" value="1"/>
</dbReference>
<evidence type="ECO:0000256" key="1">
    <source>
        <dbReference type="SAM" id="MobiDB-lite"/>
    </source>
</evidence>
<dbReference type="GO" id="GO:0005737">
    <property type="term" value="C:cytoplasm"/>
    <property type="evidence" value="ECO:0007669"/>
    <property type="project" value="TreeGrafter"/>
</dbReference>
<name>A0A923K3W1_9PSED</name>
<organism evidence="3">
    <name type="scientific">Pseudomonas peradeniyensis</name>
    <dbReference type="NCBI Taxonomy" id="2745488"/>
    <lineage>
        <taxon>Bacteria</taxon>
        <taxon>Pseudomonadati</taxon>
        <taxon>Pseudomonadota</taxon>
        <taxon>Gammaproteobacteria</taxon>
        <taxon>Pseudomonadales</taxon>
        <taxon>Pseudomonadaceae</taxon>
        <taxon>Pseudomonas</taxon>
    </lineage>
</organism>
<gene>
    <name evidence="3" type="ORF">HU751_25885</name>
</gene>
<feature type="compositionally biased region" description="Basic and acidic residues" evidence="1">
    <location>
        <begin position="38"/>
        <end position="50"/>
    </location>
</feature>
<accession>A0A923K3W1</accession>